<evidence type="ECO:0000256" key="1">
    <source>
        <dbReference type="SAM" id="MobiDB-lite"/>
    </source>
</evidence>
<protein>
    <recommendedName>
        <fullName evidence="2">DUF6589 domain-containing protein</fullName>
    </recommendedName>
</protein>
<dbReference type="InterPro" id="IPR011011">
    <property type="entry name" value="Znf_FYVE_PHD"/>
</dbReference>
<dbReference type="Gene3D" id="3.30.40.10">
    <property type="entry name" value="Zinc/RING finger domain, C3HC4 (zinc finger)"/>
    <property type="match status" value="1"/>
</dbReference>
<comment type="caution">
    <text evidence="3">The sequence shown here is derived from an EMBL/GenBank/DDBJ whole genome shotgun (WGS) entry which is preliminary data.</text>
</comment>
<dbReference type="InterPro" id="IPR046496">
    <property type="entry name" value="DUF6589"/>
</dbReference>
<sequence length="899" mass="101564">MPNMEEFSWVNTLSVLEKEAPLLFSALKGTITTSKTGDSLVSTRGQNLKPILGTALSCLLRGRSPLKATFIPTMNSVQFWRGGLKRENLKQMSRTGICMSYDATLAAVDKLRKGFDDAANVCKKSLESALQTKHVERVISQDQNMDLSMALAETECNIEDEINEASSSEEEEIGHSSPVEISETNDSSEDSSSEAESHSDSGDTEDDSEEESEMETSIVSLADTSIDHISDHPGFTLCWDNVGKKVTTRHPTAESKNTYINMALGYVAVNRISTTGLDWRENETLIKATDLPSSTFVPNSEDFQTLRKRMIVIVGRIIARHISWFNSHFEDNVVRHILHIYTFESSQRSVLVNLGVFNENPSSTQGAIGIYERLQAYVPSIDGKPYPTIVYGDGLSCERGNDAQNARANGLDEWERLEGLEPAAQEFHKEMILLQDFYDIFFKGASMADRGTLTHLKNIFNYRQVKLDTSDNFNHAWELMCLTTEGYVCLLAKELLGIKNREDRPSSAPTDIETADNVERQQYFDGVCESIVDRLWHHLDVEALKSEDDTIPSAFCCGEEMDEPIVTCSAGIACSGGQYFHSSCVEMDENDLPDDWYCSDVCKAMNSIYKYCHCRKNLGVDEPMIGCSAEALCAGSEWYHLKCVGIMEDQVPEGDWFCQEKCRHLKEGSTRRGGLVQDVNDYIYNHSRALTWAGLNLLSRRDAVREADGDAMMSFWKLDNIHFFDRSHPKYLILAHRLLASINGCVCDKLKEDLIRNRTVDYGGGIGRNLPMDFMNEVLNRLFKELLTSAKGRYTDTTIQRCSQIVGPLGEALDDIFGEKMVENEIYHHRRRSHNRDANIAKFLTFLKNDQLFQVIPGRQHRGFPNFTYTENVKKSSKFQAKMKQLSKRLDRRKNIINI</sequence>
<proteinExistence type="predicted"/>
<keyword evidence="4" id="KW-1185">Reference proteome</keyword>
<dbReference type="AlphaFoldDB" id="A0AA89CAS0"/>
<dbReference type="EMBL" id="VSWD01000005">
    <property type="protein sequence ID" value="KAK3102767.1"/>
    <property type="molecule type" value="Genomic_DNA"/>
</dbReference>
<feature type="domain" description="DUF6589" evidence="2">
    <location>
        <begin position="290"/>
        <end position="811"/>
    </location>
</feature>
<evidence type="ECO:0000313" key="3">
    <source>
        <dbReference type="EMBL" id="KAK3102767.1"/>
    </source>
</evidence>
<evidence type="ECO:0000313" key="4">
    <source>
        <dbReference type="Proteomes" id="UP001186944"/>
    </source>
</evidence>
<dbReference type="Proteomes" id="UP001186944">
    <property type="component" value="Unassembled WGS sequence"/>
</dbReference>
<reference evidence="3" key="1">
    <citation type="submission" date="2019-08" db="EMBL/GenBank/DDBJ databases">
        <title>The improved chromosome-level genome for the pearl oyster Pinctada fucata martensii using PacBio sequencing and Hi-C.</title>
        <authorList>
            <person name="Zheng Z."/>
        </authorList>
    </citation>
    <scope>NUCLEOTIDE SEQUENCE</scope>
    <source>
        <strain evidence="3">ZZ-2019</strain>
        <tissue evidence="3">Adductor muscle</tissue>
    </source>
</reference>
<feature type="region of interest" description="Disordered" evidence="1">
    <location>
        <begin position="163"/>
        <end position="216"/>
    </location>
</feature>
<accession>A0AA89CAS0</accession>
<dbReference type="Pfam" id="PF20231">
    <property type="entry name" value="DUF6589"/>
    <property type="match status" value="1"/>
</dbReference>
<dbReference type="SUPFAM" id="SSF57903">
    <property type="entry name" value="FYVE/PHD zinc finger"/>
    <property type="match status" value="1"/>
</dbReference>
<feature type="compositionally biased region" description="Acidic residues" evidence="1">
    <location>
        <begin position="163"/>
        <end position="172"/>
    </location>
</feature>
<gene>
    <name evidence="3" type="ORF">FSP39_013804</name>
</gene>
<organism evidence="3 4">
    <name type="scientific">Pinctada imbricata</name>
    <name type="common">Atlantic pearl-oyster</name>
    <name type="synonym">Pinctada martensii</name>
    <dbReference type="NCBI Taxonomy" id="66713"/>
    <lineage>
        <taxon>Eukaryota</taxon>
        <taxon>Metazoa</taxon>
        <taxon>Spiralia</taxon>
        <taxon>Lophotrochozoa</taxon>
        <taxon>Mollusca</taxon>
        <taxon>Bivalvia</taxon>
        <taxon>Autobranchia</taxon>
        <taxon>Pteriomorphia</taxon>
        <taxon>Pterioida</taxon>
        <taxon>Pterioidea</taxon>
        <taxon>Pteriidae</taxon>
        <taxon>Pinctada</taxon>
    </lineage>
</organism>
<name>A0AA89CAS0_PINIB</name>
<evidence type="ECO:0000259" key="2">
    <source>
        <dbReference type="Pfam" id="PF20231"/>
    </source>
</evidence>
<dbReference type="InterPro" id="IPR013083">
    <property type="entry name" value="Znf_RING/FYVE/PHD"/>
</dbReference>
<feature type="compositionally biased region" description="Acidic residues" evidence="1">
    <location>
        <begin position="202"/>
        <end position="214"/>
    </location>
</feature>